<reference evidence="12 13" key="1">
    <citation type="journal article" date="2016" name="Genome Biol. Evol.">
        <title>Gene Family Evolution Reflects Adaptation to Soil Environmental Stressors in the Genome of the Collembolan Orchesella cincta.</title>
        <authorList>
            <person name="Faddeeva-Vakhrusheva A."/>
            <person name="Derks M.F."/>
            <person name="Anvar S.Y."/>
            <person name="Agamennone V."/>
            <person name="Suring W."/>
            <person name="Smit S."/>
            <person name="van Straalen N.M."/>
            <person name="Roelofs D."/>
        </authorList>
    </citation>
    <scope>NUCLEOTIDE SEQUENCE [LARGE SCALE GENOMIC DNA]</scope>
    <source>
        <tissue evidence="12">Mixed pool</tissue>
    </source>
</reference>
<comment type="similarity">
    <text evidence="1">Belongs to the CHFR family.</text>
</comment>
<evidence type="ECO:0000256" key="8">
    <source>
        <dbReference type="PROSITE-ProRule" id="PRU00175"/>
    </source>
</evidence>
<keyword evidence="3" id="KW-0808">Transferase</keyword>
<dbReference type="GO" id="GO:0005829">
    <property type="term" value="C:cytosol"/>
    <property type="evidence" value="ECO:0007669"/>
    <property type="project" value="TreeGrafter"/>
</dbReference>
<dbReference type="Proteomes" id="UP000094527">
    <property type="component" value="Unassembled WGS sequence"/>
</dbReference>
<dbReference type="PROSITE" id="PS50006">
    <property type="entry name" value="FHA_DOMAIN"/>
    <property type="match status" value="1"/>
</dbReference>
<dbReference type="GO" id="GO:0006511">
    <property type="term" value="P:ubiquitin-dependent protein catabolic process"/>
    <property type="evidence" value="ECO:0007669"/>
    <property type="project" value="TreeGrafter"/>
</dbReference>
<dbReference type="STRING" id="48709.A0A1D2NJZ4"/>
<keyword evidence="5 8" id="KW-0863">Zinc-finger</keyword>
<dbReference type="PANTHER" id="PTHR15067">
    <property type="entry name" value="E3 UBIQUITIN-PROTEIN LIGASE RNF8"/>
    <property type="match status" value="1"/>
</dbReference>
<dbReference type="SMART" id="SM00240">
    <property type="entry name" value="FHA"/>
    <property type="match status" value="1"/>
</dbReference>
<evidence type="ECO:0000256" key="4">
    <source>
        <dbReference type="ARBA" id="ARBA00022723"/>
    </source>
</evidence>
<evidence type="ECO:0000259" key="10">
    <source>
        <dbReference type="PROSITE" id="PS50006"/>
    </source>
</evidence>
<dbReference type="GO" id="GO:0042393">
    <property type="term" value="F:histone binding"/>
    <property type="evidence" value="ECO:0007669"/>
    <property type="project" value="TreeGrafter"/>
</dbReference>
<evidence type="ECO:0000256" key="5">
    <source>
        <dbReference type="ARBA" id="ARBA00022771"/>
    </source>
</evidence>
<dbReference type="InterPro" id="IPR018957">
    <property type="entry name" value="Znf_C3HC4_RING-type"/>
</dbReference>
<evidence type="ECO:0000313" key="13">
    <source>
        <dbReference type="Proteomes" id="UP000094527"/>
    </source>
</evidence>
<keyword evidence="13" id="KW-1185">Reference proteome</keyword>
<feature type="compositionally biased region" description="Polar residues" evidence="9">
    <location>
        <begin position="111"/>
        <end position="127"/>
    </location>
</feature>
<dbReference type="AlphaFoldDB" id="A0A1D2NJZ4"/>
<keyword evidence="6" id="KW-0833">Ubl conjugation pathway</keyword>
<dbReference type="InterPro" id="IPR000253">
    <property type="entry name" value="FHA_dom"/>
</dbReference>
<dbReference type="SUPFAM" id="SSF49879">
    <property type="entry name" value="SMAD/FHA domain"/>
    <property type="match status" value="1"/>
</dbReference>
<evidence type="ECO:0000256" key="3">
    <source>
        <dbReference type="ARBA" id="ARBA00022679"/>
    </source>
</evidence>
<dbReference type="InterPro" id="IPR001841">
    <property type="entry name" value="Znf_RING"/>
</dbReference>
<dbReference type="GO" id="GO:0008270">
    <property type="term" value="F:zinc ion binding"/>
    <property type="evidence" value="ECO:0007669"/>
    <property type="project" value="UniProtKB-KW"/>
</dbReference>
<dbReference type="SMART" id="SM00184">
    <property type="entry name" value="RING"/>
    <property type="match status" value="1"/>
</dbReference>
<evidence type="ECO:0000256" key="2">
    <source>
        <dbReference type="ARBA" id="ARBA00017908"/>
    </source>
</evidence>
<dbReference type="PROSITE" id="PS00518">
    <property type="entry name" value="ZF_RING_1"/>
    <property type="match status" value="1"/>
</dbReference>
<dbReference type="EMBL" id="LJIJ01000020">
    <property type="protein sequence ID" value="ODN05590.1"/>
    <property type="molecule type" value="Genomic_DNA"/>
</dbReference>
<feature type="domain" description="FHA" evidence="10">
    <location>
        <begin position="30"/>
        <end position="78"/>
    </location>
</feature>
<accession>A0A1D2NJZ4</accession>
<organism evidence="12 13">
    <name type="scientific">Orchesella cincta</name>
    <name type="common">Springtail</name>
    <name type="synonym">Podura cincta</name>
    <dbReference type="NCBI Taxonomy" id="48709"/>
    <lineage>
        <taxon>Eukaryota</taxon>
        <taxon>Metazoa</taxon>
        <taxon>Ecdysozoa</taxon>
        <taxon>Arthropoda</taxon>
        <taxon>Hexapoda</taxon>
        <taxon>Collembola</taxon>
        <taxon>Entomobryomorpha</taxon>
        <taxon>Entomobryoidea</taxon>
        <taxon>Orchesellidae</taxon>
        <taxon>Orchesellinae</taxon>
        <taxon>Orchesella</taxon>
    </lineage>
</organism>
<dbReference type="GO" id="GO:0005634">
    <property type="term" value="C:nucleus"/>
    <property type="evidence" value="ECO:0007669"/>
    <property type="project" value="TreeGrafter"/>
</dbReference>
<evidence type="ECO:0000256" key="9">
    <source>
        <dbReference type="SAM" id="MobiDB-lite"/>
    </source>
</evidence>
<evidence type="ECO:0000256" key="7">
    <source>
        <dbReference type="ARBA" id="ARBA00022833"/>
    </source>
</evidence>
<dbReference type="CDD" id="cd00060">
    <property type="entry name" value="FHA"/>
    <property type="match status" value="1"/>
</dbReference>
<evidence type="ECO:0000313" key="12">
    <source>
        <dbReference type="EMBL" id="ODN05590.1"/>
    </source>
</evidence>
<feature type="region of interest" description="Disordered" evidence="9">
    <location>
        <begin position="111"/>
        <end position="176"/>
    </location>
</feature>
<dbReference type="Gene3D" id="2.60.200.20">
    <property type="match status" value="1"/>
</dbReference>
<feature type="region of interest" description="Disordered" evidence="9">
    <location>
        <begin position="197"/>
        <end position="249"/>
    </location>
</feature>
<name>A0A1D2NJZ4_ORCCI</name>
<keyword evidence="4" id="KW-0479">Metal-binding</keyword>
<dbReference type="PROSITE" id="PS50089">
    <property type="entry name" value="ZF_RING_2"/>
    <property type="match status" value="1"/>
</dbReference>
<evidence type="ECO:0000256" key="6">
    <source>
        <dbReference type="ARBA" id="ARBA00022786"/>
    </source>
</evidence>
<dbReference type="GO" id="GO:0000151">
    <property type="term" value="C:ubiquitin ligase complex"/>
    <property type="evidence" value="ECO:0007669"/>
    <property type="project" value="TreeGrafter"/>
</dbReference>
<evidence type="ECO:0000256" key="1">
    <source>
        <dbReference type="ARBA" id="ARBA00005797"/>
    </source>
</evidence>
<dbReference type="SUPFAM" id="SSF57850">
    <property type="entry name" value="RING/U-box"/>
    <property type="match status" value="1"/>
</dbReference>
<feature type="domain" description="RING-type" evidence="11">
    <location>
        <begin position="347"/>
        <end position="385"/>
    </location>
</feature>
<dbReference type="PANTHER" id="PTHR15067:SF4">
    <property type="entry name" value="E3 UBIQUITIN-PROTEIN LIGASE RNF8"/>
    <property type="match status" value="1"/>
</dbReference>
<dbReference type="Pfam" id="PF00498">
    <property type="entry name" value="FHA"/>
    <property type="match status" value="1"/>
</dbReference>
<dbReference type="Pfam" id="PF00097">
    <property type="entry name" value="zf-C3HC4"/>
    <property type="match status" value="1"/>
</dbReference>
<feature type="compositionally biased region" description="Low complexity" evidence="9">
    <location>
        <begin position="128"/>
        <end position="147"/>
    </location>
</feature>
<dbReference type="GO" id="GO:0061630">
    <property type="term" value="F:ubiquitin protein ligase activity"/>
    <property type="evidence" value="ECO:0007669"/>
    <property type="project" value="TreeGrafter"/>
</dbReference>
<dbReference type="GO" id="GO:0006302">
    <property type="term" value="P:double-strand break repair"/>
    <property type="evidence" value="ECO:0007669"/>
    <property type="project" value="TreeGrafter"/>
</dbReference>
<keyword evidence="7" id="KW-0862">Zinc</keyword>
<dbReference type="InterPro" id="IPR017907">
    <property type="entry name" value="Znf_RING_CS"/>
</dbReference>
<dbReference type="InterPro" id="IPR008984">
    <property type="entry name" value="SMAD_FHA_dom_sf"/>
</dbReference>
<comment type="caution">
    <text evidence="12">The sequence shown here is derived from an EMBL/GenBank/DDBJ whole genome shotgun (WGS) entry which is preliminary data.</text>
</comment>
<dbReference type="InterPro" id="IPR013083">
    <property type="entry name" value="Znf_RING/FYVE/PHD"/>
</dbReference>
<feature type="compositionally biased region" description="Basic and acidic residues" evidence="9">
    <location>
        <begin position="218"/>
        <end position="229"/>
    </location>
</feature>
<proteinExistence type="inferred from homology"/>
<evidence type="ECO:0000259" key="11">
    <source>
        <dbReference type="PROSITE" id="PS50089"/>
    </source>
</evidence>
<dbReference type="GO" id="GO:0070936">
    <property type="term" value="P:protein K48-linked ubiquitination"/>
    <property type="evidence" value="ECO:0007669"/>
    <property type="project" value="TreeGrafter"/>
</dbReference>
<protein>
    <recommendedName>
        <fullName evidence="2">E3 ubiquitin-protein ligase CHFR</fullName>
    </recommendedName>
</protein>
<sequence>MTSAVTAQLILIQGDGQHFQRVIDLSNAHVSIGRAQTCDVVWGSLQISRQHATLEYVISKWYIRDTSTNGLSVNGNKLGKGELFMLKDQDIISFIPTGAVRYRFKYVSAGSTPLSRPNTSLGQNSLISPLPSTSNANAASSSRISSSLEHRSASSVEAISDHNHSDSEDSNHSESLLSLGNPEEYLYGFSGDELSQSPAVVDSEEDGPVGAVPKRKHHEDSSDNDNRPTDRKKKKMLYTSSEDESSKDAYLKSEYSKATSSNGSPFKAMSEDQVNKCDDLEILKAQLKSCLQKLGTTEVELGMLQMDRNIEREEFRRKEKDAESSNEAFKEEMFKKILELMESELSCSVCNEVFIQATVIECGHTFCSFCIHEWSRKKQECPICRKRFASRSRHIEVENFILKMFESFSGEIASKRKASIKEREDQVKKAAEDAARAATAHQSRGTGGNFHAFIQSTAERYVDFLAELHQINEILAPRPNSARGGAAGSDRRRSARIQERVVGDGAPPTGEPEVLRAPGRRRGGRTRAATRAAVLVPSVPAAPRIQLGRVDAANLDVNAPIPIVTLNDSVDDGLGAARAAMRAPPLRFPNHFINYVRRIPMNLMEVPFNAIRDGNRPNNQ</sequence>
<dbReference type="GO" id="GO:0035861">
    <property type="term" value="C:site of double-strand break"/>
    <property type="evidence" value="ECO:0007669"/>
    <property type="project" value="TreeGrafter"/>
</dbReference>
<dbReference type="OMA" id="RRKDECP"/>
<dbReference type="Gene3D" id="3.30.40.10">
    <property type="entry name" value="Zinc/RING finger domain, C3HC4 (zinc finger)"/>
    <property type="match status" value="1"/>
</dbReference>
<gene>
    <name evidence="12" type="ORF">Ocin01_01090</name>
</gene>
<feature type="compositionally biased region" description="Basic and acidic residues" evidence="9">
    <location>
        <begin position="159"/>
        <end position="172"/>
    </location>
</feature>